<reference evidence="10" key="1">
    <citation type="journal article" date="2015" name="Genome Announc.">
        <title>Draft genome sequence of Talaromyces cellulolyticus strain Y-94, a source of lignocellulosic biomass-degrading enzymes.</title>
        <authorList>
            <person name="Fujii T."/>
            <person name="Koike H."/>
            <person name="Sawayama S."/>
            <person name="Yano S."/>
            <person name="Inoue H."/>
        </authorList>
    </citation>
    <scope>NUCLEOTIDE SEQUENCE [LARGE SCALE GENOMIC DNA]</scope>
    <source>
        <strain evidence="10">Y-94</strain>
    </source>
</reference>
<comment type="subunit">
    <text evidence="7">Component of a fungal signal recognition particle (SRP) complex that consists of a 7SL RNA molecule (scR1) and at least six protein subunits: SRP72, SRP68, SRP54, SEC65, SRP21 and SRP14.</text>
</comment>
<keyword evidence="3 7" id="KW-0963">Cytoplasm</keyword>
<evidence type="ECO:0000256" key="6">
    <source>
        <dbReference type="ARBA" id="ARBA00023274"/>
    </source>
</evidence>
<dbReference type="EMBL" id="DF933843">
    <property type="protein sequence ID" value="GAM43213.1"/>
    <property type="molecule type" value="Genomic_DNA"/>
</dbReference>
<dbReference type="AlphaFoldDB" id="A0A0B8N6J2"/>
<feature type="region of interest" description="Disordered" evidence="8">
    <location>
        <begin position="115"/>
        <end position="135"/>
    </location>
</feature>
<protein>
    <recommendedName>
        <fullName evidence="7">Signal recognition particle subunit SRP14</fullName>
    </recommendedName>
    <alternativeName>
        <fullName evidence="7">Signal recognition particle 14 kDa protein</fullName>
    </alternativeName>
</protein>
<feature type="region of interest" description="Disordered" evidence="8">
    <location>
        <begin position="57"/>
        <end position="80"/>
    </location>
</feature>
<dbReference type="InterPro" id="IPR009018">
    <property type="entry name" value="Signal_recog_particle_SRP9/14"/>
</dbReference>
<dbReference type="InterPro" id="IPR003210">
    <property type="entry name" value="Signal_recog_particle_SRP14"/>
</dbReference>
<organism evidence="9 10">
    <name type="scientific">Talaromyces pinophilus</name>
    <name type="common">Penicillium pinophilum</name>
    <dbReference type="NCBI Taxonomy" id="128442"/>
    <lineage>
        <taxon>Eukaryota</taxon>
        <taxon>Fungi</taxon>
        <taxon>Dikarya</taxon>
        <taxon>Ascomycota</taxon>
        <taxon>Pezizomycotina</taxon>
        <taxon>Eurotiomycetes</taxon>
        <taxon>Eurotiomycetidae</taxon>
        <taxon>Eurotiales</taxon>
        <taxon>Trichocomaceae</taxon>
        <taxon>Talaromyces</taxon>
        <taxon>Talaromyces sect. Talaromyces</taxon>
    </lineage>
</organism>
<evidence type="ECO:0000256" key="5">
    <source>
        <dbReference type="ARBA" id="ARBA00023135"/>
    </source>
</evidence>
<dbReference type="GO" id="GO:0005786">
    <property type="term" value="C:signal recognition particle, endoplasmic reticulum targeting"/>
    <property type="evidence" value="ECO:0007669"/>
    <property type="project" value="UniProtKB-UniRule"/>
</dbReference>
<accession>A0A0B8N6J2</accession>
<dbReference type="PANTHER" id="PTHR12013">
    <property type="entry name" value="SIGNAL RECOGNITION PARTICLE 14 KD PROTEIN"/>
    <property type="match status" value="1"/>
</dbReference>
<evidence type="ECO:0000256" key="8">
    <source>
        <dbReference type="SAM" id="MobiDB-lite"/>
    </source>
</evidence>
<evidence type="ECO:0000313" key="9">
    <source>
        <dbReference type="EMBL" id="GAM43213.1"/>
    </source>
</evidence>
<keyword evidence="5 7" id="KW-0733">Signal recognition particle</keyword>
<keyword evidence="6 7" id="KW-0687">Ribonucleoprotein</keyword>
<dbReference type="GO" id="GO:0030942">
    <property type="term" value="F:endoplasmic reticulum signal peptide binding"/>
    <property type="evidence" value="ECO:0007669"/>
    <property type="project" value="UniProtKB-UniRule"/>
</dbReference>
<evidence type="ECO:0000256" key="1">
    <source>
        <dbReference type="ARBA" id="ARBA00004496"/>
    </source>
</evidence>
<gene>
    <name evidence="9" type="ORF">TCE0_047f17835</name>
</gene>
<evidence type="ECO:0000256" key="2">
    <source>
        <dbReference type="ARBA" id="ARBA00010349"/>
    </source>
</evidence>
<comment type="similarity">
    <text evidence="2 7">Belongs to the SRP14 family.</text>
</comment>
<evidence type="ECO:0000256" key="7">
    <source>
        <dbReference type="RuleBase" id="RU368100"/>
    </source>
</evidence>
<dbReference type="Proteomes" id="UP000053095">
    <property type="component" value="Unassembled WGS sequence"/>
</dbReference>
<evidence type="ECO:0000313" key="10">
    <source>
        <dbReference type="Proteomes" id="UP000053095"/>
    </source>
</evidence>
<keyword evidence="4 7" id="KW-0694">RNA-binding</keyword>
<name>A0A0B8N6J2_TALPI</name>
<sequence>MASHLSNDEFFTSLSTLLTSTSQNTKGSVYLTQKRLSTTSSTDPSITEGSILVRATDGRTQNPKRTKTAEGTTKVTKNKKTAAPKAKLSTVVSQADLEAFFVRYADICKAGMVGLKKRDRSAKKKGKAKAKSGKA</sequence>
<dbReference type="GO" id="GO:0008312">
    <property type="term" value="F:7S RNA binding"/>
    <property type="evidence" value="ECO:0007669"/>
    <property type="project" value="UniProtKB-UniRule"/>
</dbReference>
<dbReference type="SUPFAM" id="SSF54762">
    <property type="entry name" value="Signal recognition particle alu RNA binding heterodimer, SRP9/14"/>
    <property type="match status" value="1"/>
</dbReference>
<keyword evidence="10" id="KW-1185">Reference proteome</keyword>
<dbReference type="GO" id="GO:0006614">
    <property type="term" value="P:SRP-dependent cotranslational protein targeting to membrane"/>
    <property type="evidence" value="ECO:0007669"/>
    <property type="project" value="UniProtKB-UniRule"/>
</dbReference>
<dbReference type="Pfam" id="PF02290">
    <property type="entry name" value="SRP14"/>
    <property type="match status" value="1"/>
</dbReference>
<evidence type="ECO:0000256" key="3">
    <source>
        <dbReference type="ARBA" id="ARBA00022490"/>
    </source>
</evidence>
<comment type="subcellular location">
    <subcellularLocation>
        <location evidence="1 7">Cytoplasm</location>
    </subcellularLocation>
</comment>
<comment type="function">
    <text evidence="7">Component of the signal recognition particle (SRP) complex, a ribonucleoprotein complex that mediates the cotranslational targeting of secretory and membrane proteins to the endoplasmic reticulum (ER).</text>
</comment>
<evidence type="ECO:0000256" key="4">
    <source>
        <dbReference type="ARBA" id="ARBA00022884"/>
    </source>
</evidence>
<dbReference type="Gene3D" id="3.30.720.10">
    <property type="entry name" value="Signal recognition particle alu RNA binding heterodimer, srp9/1"/>
    <property type="match status" value="1"/>
</dbReference>
<proteinExistence type="inferred from homology"/>